<dbReference type="InterPro" id="IPR007860">
    <property type="entry name" value="DNA_mmatch_repair_MutS_con_dom"/>
</dbReference>
<dbReference type="OrthoDB" id="9802448at2"/>
<dbReference type="EMBL" id="LDJR01000037">
    <property type="protein sequence ID" value="OAK72489.1"/>
    <property type="molecule type" value="Genomic_DNA"/>
</dbReference>
<keyword evidence="6 8" id="KW-0238">DNA-binding</keyword>
<dbReference type="InterPro" id="IPR007696">
    <property type="entry name" value="DNA_mismatch_repair_MutS_core"/>
</dbReference>
<dbReference type="SMART" id="SM00534">
    <property type="entry name" value="MUTSac"/>
    <property type="match status" value="1"/>
</dbReference>
<keyword evidence="12" id="KW-1185">Reference proteome</keyword>
<evidence type="ECO:0000256" key="8">
    <source>
        <dbReference type="HAMAP-Rule" id="MF_00096"/>
    </source>
</evidence>
<evidence type="ECO:0000256" key="5">
    <source>
        <dbReference type="ARBA" id="ARBA00022840"/>
    </source>
</evidence>
<dbReference type="PROSITE" id="PS00486">
    <property type="entry name" value="DNA_MISMATCH_REPAIR_2"/>
    <property type="match status" value="1"/>
</dbReference>
<protein>
    <recommendedName>
        <fullName evidence="2 8">DNA mismatch repair protein MutS</fullName>
    </recommendedName>
</protein>
<gene>
    <name evidence="8" type="primary">mutS</name>
    <name evidence="11" type="ORF">ABB05_07810</name>
</gene>
<dbReference type="Gene3D" id="1.10.1420.10">
    <property type="match status" value="2"/>
</dbReference>
<dbReference type="Proteomes" id="UP000077881">
    <property type="component" value="Unassembled WGS sequence"/>
</dbReference>
<dbReference type="SUPFAM" id="SSF53150">
    <property type="entry name" value="DNA repair protein MutS, domain II"/>
    <property type="match status" value="1"/>
</dbReference>
<evidence type="ECO:0000256" key="7">
    <source>
        <dbReference type="ARBA" id="ARBA00023204"/>
    </source>
</evidence>
<evidence type="ECO:0000256" key="4">
    <source>
        <dbReference type="ARBA" id="ARBA00022763"/>
    </source>
</evidence>
<dbReference type="GO" id="GO:0005524">
    <property type="term" value="F:ATP binding"/>
    <property type="evidence" value="ECO:0007669"/>
    <property type="project" value="UniProtKB-UniRule"/>
</dbReference>
<dbReference type="PANTHER" id="PTHR11361">
    <property type="entry name" value="DNA MISMATCH REPAIR PROTEIN MUTS FAMILY MEMBER"/>
    <property type="match status" value="1"/>
</dbReference>
<dbReference type="GO" id="GO:0005829">
    <property type="term" value="C:cytosol"/>
    <property type="evidence" value="ECO:0007669"/>
    <property type="project" value="TreeGrafter"/>
</dbReference>
<dbReference type="RefSeq" id="WP_057989260.1">
    <property type="nucleotide sequence ID" value="NZ_JAGGKH010000002.1"/>
</dbReference>
<dbReference type="Gene3D" id="3.40.1170.10">
    <property type="entry name" value="DNA repair protein MutS, domain I"/>
    <property type="match status" value="1"/>
</dbReference>
<keyword evidence="3 8" id="KW-0547">Nucleotide-binding</keyword>
<dbReference type="Pfam" id="PF05192">
    <property type="entry name" value="MutS_III"/>
    <property type="match status" value="1"/>
</dbReference>
<sequence>MAQYTPMIQQYLKIKAEYQDAFLFFRLGDFYEMFFEDALKASQVLEITLTSRDGGAQDKIPMCGVPYHAAAGYVEQLINKGYKVAICEQTEDPKQAKGVVRREVIQLITPGTVMDEKGLNDKENNYIASIHRDQDGKYAIAYTDLSTGESKALLVENSLERLANEIASIGAKEIVVDPNFAQDEITFIQTRCQVVISFEDESTEIQEFHELVKQLQSAPLKSVAQRLLCYLKKSQKRSLHHLQPFTEYELDQYMKIDYFSKRNLEITESIRGKNKKGTLLWLLDETVTAMGGRLLRQWIDRPLIKEDKINQRLDMVETLLNHYFEREDLRDKLTGVYDLERLSGRVAFGNANARDFIQLKKSLMQIPAIIQLTEQLEQEWAKTLASQLDPCKELVTVLENAIVEQPPISIKEGGLIKDGFHEGLDQYRDASRNGKQWIAQLEKEEREKTGIKSLKVGFNRVFGYYIEVTRANIHLLQDSRYERKQTLANAERYITPELKEKEALILQAEEKSVDLEYELFVKIRQTVQSYIKRIQQTAKIISMLDVFQCFATISEKRHYTRPIFNTNRRIAIEEGRHPVVEKVMDSNSYVPNDCYMDAQNEMFLITGPNMSGKSTYMRQIALISLIAQIGCFVPAKSVELPIFDQIFTRIGAADDLISGQSTFMVEMLEAKNALMNATNASLILFDEIGRGTSTYDGMALAQAIIEYIHENIGAKTLFSTHYHELTVLDEKLTKLSNVHVSAIEQQGKLVFLHKVKKGAADKSYGIHVAELAELPASLIKRANEVLNELEKSARDSQLETAVTIDEEEESTHVQEQLTFFEPPESNKVEKSAHKVLEKIRSIDILELNPMQAMNVLYEIKKQLK</sequence>
<dbReference type="SUPFAM" id="SSF48334">
    <property type="entry name" value="DNA repair protein MutS, domain III"/>
    <property type="match status" value="1"/>
</dbReference>
<dbReference type="Gene3D" id="3.30.420.110">
    <property type="entry name" value="MutS, connector domain"/>
    <property type="match status" value="1"/>
</dbReference>
<dbReference type="FunFam" id="3.40.50.300:FF:000896">
    <property type="entry name" value="DNA mismatch repair protein MutS"/>
    <property type="match status" value="1"/>
</dbReference>
<evidence type="ECO:0000256" key="3">
    <source>
        <dbReference type="ARBA" id="ARBA00022741"/>
    </source>
</evidence>
<dbReference type="InterPro" id="IPR000432">
    <property type="entry name" value="DNA_mismatch_repair_MutS_C"/>
</dbReference>
<dbReference type="Pfam" id="PF01624">
    <property type="entry name" value="MutS_I"/>
    <property type="match status" value="1"/>
</dbReference>
<evidence type="ECO:0000256" key="1">
    <source>
        <dbReference type="ARBA" id="ARBA00006271"/>
    </source>
</evidence>
<dbReference type="HAMAP" id="MF_00096">
    <property type="entry name" value="MutS"/>
    <property type="match status" value="1"/>
</dbReference>
<dbReference type="STRING" id="217031.ABB05_07810"/>
<dbReference type="SMART" id="SM00533">
    <property type="entry name" value="MUTSd"/>
    <property type="match status" value="1"/>
</dbReference>
<dbReference type="InterPro" id="IPR017261">
    <property type="entry name" value="DNA_mismatch_repair_MutS/MSH"/>
</dbReference>
<dbReference type="Pfam" id="PF05188">
    <property type="entry name" value="MutS_II"/>
    <property type="match status" value="1"/>
</dbReference>
<feature type="domain" description="DNA mismatch repair proteins mutS family" evidence="10">
    <location>
        <begin position="681"/>
        <end position="697"/>
    </location>
</feature>
<dbReference type="SUPFAM" id="SSF52540">
    <property type="entry name" value="P-loop containing nucleoside triphosphate hydrolases"/>
    <property type="match status" value="1"/>
</dbReference>
<proteinExistence type="inferred from homology"/>
<comment type="caution">
    <text evidence="11">The sequence shown here is derived from an EMBL/GenBank/DDBJ whole genome shotgun (WGS) entry which is preliminary data.</text>
</comment>
<evidence type="ECO:0000256" key="9">
    <source>
        <dbReference type="RuleBase" id="RU003756"/>
    </source>
</evidence>
<dbReference type="Pfam" id="PF05190">
    <property type="entry name" value="MutS_IV"/>
    <property type="match status" value="1"/>
</dbReference>
<dbReference type="AlphaFoldDB" id="A0A177ZYC6"/>
<dbReference type="GO" id="GO:0030983">
    <property type="term" value="F:mismatched DNA binding"/>
    <property type="evidence" value="ECO:0007669"/>
    <property type="project" value="InterPro"/>
</dbReference>
<dbReference type="GO" id="GO:0006298">
    <property type="term" value="P:mismatch repair"/>
    <property type="evidence" value="ECO:0007669"/>
    <property type="project" value="UniProtKB-UniRule"/>
</dbReference>
<dbReference type="GO" id="GO:0140664">
    <property type="term" value="F:ATP-dependent DNA damage sensor activity"/>
    <property type="evidence" value="ECO:0007669"/>
    <property type="project" value="InterPro"/>
</dbReference>
<comment type="function">
    <text evidence="8">This protein is involved in the repair of mismatches in DNA. It is possible that it carries out the mismatch recognition step. This protein has a weak ATPase activity.</text>
</comment>
<dbReference type="PATRIC" id="fig|217031.6.peg.1654"/>
<dbReference type="InterPro" id="IPR005748">
    <property type="entry name" value="DNA_mismatch_repair_MutS"/>
</dbReference>
<dbReference type="GO" id="GO:0003684">
    <property type="term" value="F:damaged DNA binding"/>
    <property type="evidence" value="ECO:0007669"/>
    <property type="project" value="UniProtKB-UniRule"/>
</dbReference>
<dbReference type="PANTHER" id="PTHR11361:SF34">
    <property type="entry name" value="DNA MISMATCH REPAIR PROTEIN MSH1, MITOCHONDRIAL"/>
    <property type="match status" value="1"/>
</dbReference>
<evidence type="ECO:0000259" key="10">
    <source>
        <dbReference type="PROSITE" id="PS00486"/>
    </source>
</evidence>
<dbReference type="InterPro" id="IPR045076">
    <property type="entry name" value="MutS"/>
</dbReference>
<dbReference type="CDD" id="cd03284">
    <property type="entry name" value="ABC_MutS1"/>
    <property type="match status" value="1"/>
</dbReference>
<dbReference type="InterPro" id="IPR007695">
    <property type="entry name" value="DNA_mismatch_repair_MutS-lik_N"/>
</dbReference>
<keyword evidence="7 8" id="KW-0234">DNA repair</keyword>
<dbReference type="FunFam" id="3.40.1170.10:FF:000001">
    <property type="entry name" value="DNA mismatch repair protein MutS"/>
    <property type="match status" value="1"/>
</dbReference>
<dbReference type="InterPro" id="IPR027417">
    <property type="entry name" value="P-loop_NTPase"/>
</dbReference>
<dbReference type="FunFam" id="1.10.1420.10:FF:000007">
    <property type="entry name" value="DNA mismatch repair protein MutS"/>
    <property type="match status" value="1"/>
</dbReference>
<keyword evidence="4 8" id="KW-0227">DNA damage</keyword>
<evidence type="ECO:0000313" key="11">
    <source>
        <dbReference type="EMBL" id="OAK72489.1"/>
    </source>
</evidence>
<dbReference type="InterPro" id="IPR016151">
    <property type="entry name" value="DNA_mismatch_repair_MutS_N"/>
</dbReference>
<feature type="binding site" evidence="8">
    <location>
        <begin position="607"/>
        <end position="614"/>
    </location>
    <ligand>
        <name>ATP</name>
        <dbReference type="ChEBI" id="CHEBI:30616"/>
    </ligand>
</feature>
<dbReference type="InterPro" id="IPR036678">
    <property type="entry name" value="MutS_con_dom_sf"/>
</dbReference>
<dbReference type="SUPFAM" id="SSF55271">
    <property type="entry name" value="DNA repair protein MutS, domain I"/>
    <property type="match status" value="1"/>
</dbReference>
<keyword evidence="5 8" id="KW-0067">ATP-binding</keyword>
<dbReference type="PIRSF" id="PIRSF037677">
    <property type="entry name" value="DNA_mis_repair_Msh6"/>
    <property type="match status" value="1"/>
</dbReference>
<evidence type="ECO:0000256" key="6">
    <source>
        <dbReference type="ARBA" id="ARBA00023125"/>
    </source>
</evidence>
<name>A0A177ZYC6_9BACI</name>
<accession>A0A177ZYC6</accession>
<organism evidence="11 12">
    <name type="scientific">Lederbergia galactosidilytica</name>
    <dbReference type="NCBI Taxonomy" id="217031"/>
    <lineage>
        <taxon>Bacteria</taxon>
        <taxon>Bacillati</taxon>
        <taxon>Bacillota</taxon>
        <taxon>Bacilli</taxon>
        <taxon>Bacillales</taxon>
        <taxon>Bacillaceae</taxon>
        <taxon>Lederbergia</taxon>
    </lineage>
</organism>
<dbReference type="InterPro" id="IPR007861">
    <property type="entry name" value="DNA_mismatch_repair_MutS_clamp"/>
</dbReference>
<dbReference type="NCBIfam" id="NF003810">
    <property type="entry name" value="PRK05399.1"/>
    <property type="match status" value="1"/>
</dbReference>
<dbReference type="InterPro" id="IPR036187">
    <property type="entry name" value="DNA_mismatch_repair_MutS_sf"/>
</dbReference>
<dbReference type="Gene3D" id="3.40.50.300">
    <property type="entry name" value="P-loop containing nucleotide triphosphate hydrolases"/>
    <property type="match status" value="1"/>
</dbReference>
<evidence type="ECO:0000256" key="2">
    <source>
        <dbReference type="ARBA" id="ARBA00021982"/>
    </source>
</evidence>
<evidence type="ECO:0000313" key="12">
    <source>
        <dbReference type="Proteomes" id="UP000077881"/>
    </source>
</evidence>
<dbReference type="Pfam" id="PF00488">
    <property type="entry name" value="MutS_V"/>
    <property type="match status" value="1"/>
</dbReference>
<dbReference type="NCBIfam" id="TIGR01070">
    <property type="entry name" value="mutS1"/>
    <property type="match status" value="1"/>
</dbReference>
<comment type="similarity">
    <text evidence="1 8 9">Belongs to the DNA mismatch repair MutS family.</text>
</comment>
<reference evidence="11 12" key="1">
    <citation type="submission" date="2015-05" db="EMBL/GenBank/DDBJ databases">
        <title>Comparison of genome.</title>
        <authorList>
            <person name="Zheng Z."/>
            <person name="Sun M."/>
        </authorList>
    </citation>
    <scope>NUCLEOTIDE SEQUENCE [LARGE SCALE GENOMIC DNA]</scope>
    <source>
        <strain evidence="11 12">G25-74</strain>
    </source>
</reference>